<keyword evidence="3 4" id="KW-0175">Coiled coil</keyword>
<protein>
    <submittedName>
        <fullName evidence="6">Laminin subunit alpha-2</fullName>
    </submittedName>
</protein>
<dbReference type="GO" id="GO:0031267">
    <property type="term" value="F:small GTPase binding"/>
    <property type="evidence" value="ECO:0007669"/>
    <property type="project" value="TreeGrafter"/>
</dbReference>
<dbReference type="GO" id="GO:0006888">
    <property type="term" value="P:endoplasmic reticulum to Golgi vesicle-mediated transport"/>
    <property type="evidence" value="ECO:0007669"/>
    <property type="project" value="TreeGrafter"/>
</dbReference>
<feature type="compositionally biased region" description="Basic and acidic residues" evidence="5">
    <location>
        <begin position="766"/>
        <end position="782"/>
    </location>
</feature>
<dbReference type="STRING" id="1206466.K0K8F7"/>
<dbReference type="eggNOG" id="ENOG502QV33">
    <property type="taxonomic scope" value="Eukaryota"/>
</dbReference>
<evidence type="ECO:0000256" key="3">
    <source>
        <dbReference type="ARBA" id="ARBA00023054"/>
    </source>
</evidence>
<feature type="compositionally biased region" description="Acidic residues" evidence="5">
    <location>
        <begin position="208"/>
        <end position="224"/>
    </location>
</feature>
<feature type="region of interest" description="Disordered" evidence="5">
    <location>
        <begin position="133"/>
        <end position="293"/>
    </location>
</feature>
<dbReference type="AlphaFoldDB" id="K0K8F7"/>
<accession>K0K8F7</accession>
<evidence type="ECO:0000256" key="2">
    <source>
        <dbReference type="ARBA" id="ARBA00023034"/>
    </source>
</evidence>
<evidence type="ECO:0000256" key="5">
    <source>
        <dbReference type="SAM" id="MobiDB-lite"/>
    </source>
</evidence>
<evidence type="ECO:0000256" key="4">
    <source>
        <dbReference type="SAM" id="Coils"/>
    </source>
</evidence>
<dbReference type="InterPro" id="IPR024312">
    <property type="entry name" value="TACC_fungi"/>
</dbReference>
<dbReference type="Pfam" id="PF12709">
    <property type="entry name" value="Fungal_TACC"/>
    <property type="match status" value="1"/>
</dbReference>
<dbReference type="InParanoid" id="K0K8F7"/>
<evidence type="ECO:0000313" key="7">
    <source>
        <dbReference type="Proteomes" id="UP000009328"/>
    </source>
</evidence>
<gene>
    <name evidence="6" type="ORF">BN7_667</name>
</gene>
<keyword evidence="2" id="KW-0333">Golgi apparatus</keyword>
<dbReference type="PANTHER" id="PTHR18921:SF2">
    <property type="entry name" value="THYROID RECEPTOR-INTERACTING PROTEIN 11"/>
    <property type="match status" value="1"/>
</dbReference>
<feature type="region of interest" description="Disordered" evidence="5">
    <location>
        <begin position="759"/>
        <end position="782"/>
    </location>
</feature>
<feature type="coiled-coil region" evidence="4">
    <location>
        <begin position="354"/>
        <end position="406"/>
    </location>
</feature>
<comment type="caution">
    <text evidence="6">The sequence shown here is derived from an EMBL/GenBank/DDBJ whole genome shotgun (WGS) entry which is preliminary data.</text>
</comment>
<feature type="compositionally biased region" description="Acidic residues" evidence="5">
    <location>
        <begin position="173"/>
        <end position="187"/>
    </location>
</feature>
<organism evidence="6 7">
    <name type="scientific">Wickerhamomyces ciferrii (strain ATCC 14091 / BCRC 22168 / CBS 111 / JCM 3599 / NBRC 0793 / NRRL Y-1031 F-60-10)</name>
    <name type="common">Yeast</name>
    <name type="synonym">Pichia ciferrii</name>
    <dbReference type="NCBI Taxonomy" id="1206466"/>
    <lineage>
        <taxon>Eukaryota</taxon>
        <taxon>Fungi</taxon>
        <taxon>Dikarya</taxon>
        <taxon>Ascomycota</taxon>
        <taxon>Saccharomycotina</taxon>
        <taxon>Saccharomycetes</taxon>
        <taxon>Phaffomycetales</taxon>
        <taxon>Wickerhamomycetaceae</taxon>
        <taxon>Wickerhamomyces</taxon>
    </lineage>
</organism>
<feature type="compositionally biased region" description="Polar residues" evidence="5">
    <location>
        <begin position="192"/>
        <end position="207"/>
    </location>
</feature>
<keyword evidence="7" id="KW-1185">Reference proteome</keyword>
<feature type="compositionally biased region" description="Basic and acidic residues" evidence="5">
    <location>
        <begin position="144"/>
        <end position="172"/>
    </location>
</feature>
<dbReference type="Proteomes" id="UP000009328">
    <property type="component" value="Unassembled WGS sequence"/>
</dbReference>
<reference evidence="6 7" key="1">
    <citation type="journal article" date="2012" name="Eukaryot. Cell">
        <title>Draft genome sequence of Wickerhamomyces ciferrii NRRL Y-1031 F-60-10.</title>
        <authorList>
            <person name="Schneider J."/>
            <person name="Andrea H."/>
            <person name="Blom J."/>
            <person name="Jaenicke S."/>
            <person name="Ruckert C."/>
            <person name="Schorsch C."/>
            <person name="Szczepanowski R."/>
            <person name="Farwick M."/>
            <person name="Goesmann A."/>
            <person name="Puhler A."/>
            <person name="Schaffer S."/>
            <person name="Tauch A."/>
            <person name="Kohler T."/>
            <person name="Brinkrolf K."/>
        </authorList>
    </citation>
    <scope>NUCLEOTIDE SEQUENCE [LARGE SCALE GENOMIC DNA]</scope>
    <source>
        <strain evidence="7">ATCC 14091 / BCRC 22168 / CBS 111 / JCM 3599 / NBRC 0793 / NRRL Y-1031 F-60-10</strain>
    </source>
</reference>
<feature type="compositionally biased region" description="Polar residues" evidence="5">
    <location>
        <begin position="233"/>
        <end position="261"/>
    </location>
</feature>
<feature type="coiled-coil region" evidence="4">
    <location>
        <begin position="512"/>
        <end position="623"/>
    </location>
</feature>
<evidence type="ECO:0000313" key="6">
    <source>
        <dbReference type="EMBL" id="CCH41130.1"/>
    </source>
</evidence>
<dbReference type="GO" id="GO:0005794">
    <property type="term" value="C:Golgi apparatus"/>
    <property type="evidence" value="ECO:0007669"/>
    <property type="project" value="UniProtKB-SubCell"/>
</dbReference>
<sequence length="921" mass="105406">MDLQNIKAVSATEPEAMTPLRYSTTFQIAEDSNDDIVQKIPHGLTAKKNRRKSFQHLKSNNAFSLTPQRIPLTAPRPNVLNSHPIGFSPINPTKRSLMNELEAVKSGKENSNSNFEPLSNFDWDTKVSEDIGFFIDTPSSPERLQNKRRSEGNEDLEINVKHQKIADTSKEDSIEEEDEDSDSEQSAEVDSANNTQAAAVNEESTTIDNEDDKESSIVSDEEPEELSRIEPFNSESNVTDNNVQEQNTHFETSGSPITPSRFTEPVAKSPKTEQCSRVVDESGLLLDTSKPPMVDDSYRAPESPLSQHQTSIIEPSTKNVLESLDDIDEIPSEPSYQPVREAPRARALFTIQQLHEYQEDFKKAESSLRDTLKEKHNEVKELNTQVATYKNRIIELKEDFDILKLQKLQADKENDLINTALDASRTDVIELEQSARANEDKVNRYKLVISKFKERLREKEQFISSSEKELEELNRLKATTASMESESKLRSDQYEKQIHYLSYNIELAQKEKVLLNDTTESLTAQLQNLNDELNSAKSALEEANGKIVLVTQDLQEREDYVKSLSETIDTQANQIEVFENEKNSFSTNTTKLNEEVNELKVVLQTKENSLIELSNTINDLSRELNLNKSINSGMSGALATLRKELSDLRASYTEIYNDHASTRYQLIDANENLTIRKAEVTELQIELTQAKDELSNLHALVSDKNENISQLNEIINESSKALNIKDSKLADLEQNLEKQESEHLTELESLHHELTSLQSNLTSKSNELHRTREERDQIQRENDKLGYELSTVKEEYSDADVRISNLKLKINEFKDVNNNLEGQIKTLRTEKDNLSNETEKRLQQLAEDLYIQYSKKHEQKVQVLKKNYENKWQQKLSRTETDNERLRGEIEGLKAQLEAERAEKAEVLKLWDQLRQEQSKD</sequence>
<dbReference type="Gene3D" id="1.10.287.1490">
    <property type="match status" value="2"/>
</dbReference>
<feature type="coiled-coil region" evidence="4">
    <location>
        <begin position="456"/>
        <end position="486"/>
    </location>
</feature>
<dbReference type="EMBL" id="CAIF01000011">
    <property type="protein sequence ID" value="CCH41130.1"/>
    <property type="molecule type" value="Genomic_DNA"/>
</dbReference>
<dbReference type="PANTHER" id="PTHR18921">
    <property type="entry name" value="MYOSIN HEAVY CHAIN - RELATED"/>
    <property type="match status" value="1"/>
</dbReference>
<dbReference type="HOGENOM" id="CLU_345137_0_0_1"/>
<proteinExistence type="predicted"/>
<feature type="coiled-coil region" evidence="4">
    <location>
        <begin position="869"/>
        <end position="910"/>
    </location>
</feature>
<comment type="subcellular location">
    <subcellularLocation>
        <location evidence="1">Golgi apparatus</location>
    </subcellularLocation>
</comment>
<dbReference type="GO" id="GO:0007030">
    <property type="term" value="P:Golgi organization"/>
    <property type="evidence" value="ECO:0007669"/>
    <property type="project" value="TreeGrafter"/>
</dbReference>
<evidence type="ECO:0000256" key="1">
    <source>
        <dbReference type="ARBA" id="ARBA00004555"/>
    </source>
</evidence>
<name>K0K8F7_WICCF</name>